<name>A0A5J4ZHC4_9ASTE</name>
<dbReference type="Pfam" id="PF03140">
    <property type="entry name" value="DUF247"/>
    <property type="match status" value="2"/>
</dbReference>
<evidence type="ECO:0000313" key="1">
    <source>
        <dbReference type="EMBL" id="KAA8516938.1"/>
    </source>
</evidence>
<organism evidence="1 2">
    <name type="scientific">Nyssa sinensis</name>
    <dbReference type="NCBI Taxonomy" id="561372"/>
    <lineage>
        <taxon>Eukaryota</taxon>
        <taxon>Viridiplantae</taxon>
        <taxon>Streptophyta</taxon>
        <taxon>Embryophyta</taxon>
        <taxon>Tracheophyta</taxon>
        <taxon>Spermatophyta</taxon>
        <taxon>Magnoliopsida</taxon>
        <taxon>eudicotyledons</taxon>
        <taxon>Gunneridae</taxon>
        <taxon>Pentapetalae</taxon>
        <taxon>asterids</taxon>
        <taxon>Cornales</taxon>
        <taxon>Nyssaceae</taxon>
        <taxon>Nyssa</taxon>
    </lineage>
</organism>
<accession>A0A5J4ZHC4</accession>
<proteinExistence type="predicted"/>
<sequence length="803" mass="93540">MAGMKDIAVQSSMPKEPNHEWVESIINCRGAHQANQSQTEKPPQINGISQMLRDTYDFGKYYEPRFVSIGPNHYGSPKLQEGQNFKPIIANKFVSNDRQQLQALYEKLFERMEEVKECYGENLKSKFDKEKLAEIMLLDGCFILYYIKCVQGGKIYKHNLEMKSHVIAFVQRDLFLLENQLPFFVLGVLMDNSKILEKDQWMQNINVFIQNNTMAPQNKEWKELQPLNYDMERPATHLLELLHQRMVSPIYYMYTRPNTVRFTFRGLTELTAVGIQLKPANKGHLTEIDYDSSTATLKIPSITVDESTKSKLLNLIAYEMCPDAQSDLVFTNYTCFMDLLIDNPEDVKKLRSQQILQNCLHSDHDVAQIFNEIGANLVSIPYCYKYEILLKNIQRDYEDKKRRYMAEFRAEHCKNPWTIFAFFGAIFALLLTGTQTYFQIWQEVFYGVYGIIIKLQSSYCHQGNIGIELPCWRLKMDEDVSIESCMLLDFDRLGRILAFRYEDEACQSQNEKPPIAGIYRIPQMLRDNNKFGKYYKPRYHLFLPTDSRQVLGMIMLLDGCFILYYIKCVVEERISRSDLKMIGHVIAIVQEDLFLLENQLPFFVLRLLMRNSTILTEDQWMQKISMFIQKNIMTSEKNEVEPLNYEMERPANLLELLHQRMVDPAPGSYKYTQSKPERFTFPSLKQLTAVGIQLKPGHTNRLTEIDYDSSTATLKIPSITVDESTKSKLLNLIAYEMCPDTHSDLVFTTYVFLMDLFIRDPDDVKELCSANILHNFLHSDGEVAQLFNEIGANWGLVPLTYKR</sequence>
<dbReference type="AlphaFoldDB" id="A0A5J4ZHC4"/>
<dbReference type="OrthoDB" id="1849062at2759"/>
<reference evidence="1 2" key="1">
    <citation type="submission" date="2019-09" db="EMBL/GenBank/DDBJ databases">
        <title>A chromosome-level genome assembly of the Chinese tupelo Nyssa sinensis.</title>
        <authorList>
            <person name="Yang X."/>
            <person name="Kang M."/>
            <person name="Yang Y."/>
            <person name="Xiong H."/>
            <person name="Wang M."/>
            <person name="Zhang Z."/>
            <person name="Wang Z."/>
            <person name="Wu H."/>
            <person name="Ma T."/>
            <person name="Liu J."/>
            <person name="Xi Z."/>
        </authorList>
    </citation>
    <scope>NUCLEOTIDE SEQUENCE [LARGE SCALE GENOMIC DNA]</scope>
    <source>
        <strain evidence="1">J267</strain>
        <tissue evidence="1">Leaf</tissue>
    </source>
</reference>
<dbReference type="InterPro" id="IPR004158">
    <property type="entry name" value="DUF247_pln"/>
</dbReference>
<protein>
    <submittedName>
        <fullName evidence="1">Uncharacterized protein</fullName>
    </submittedName>
</protein>
<dbReference type="EMBL" id="CM018051">
    <property type="protein sequence ID" value="KAA8516938.1"/>
    <property type="molecule type" value="Genomic_DNA"/>
</dbReference>
<dbReference type="Proteomes" id="UP000325577">
    <property type="component" value="Linkage Group LG8"/>
</dbReference>
<dbReference type="PANTHER" id="PTHR31549:SF149">
    <property type="entry name" value="ISOPRENOID SYNTHASE DOMAIN-CONTAINING PROTEIN"/>
    <property type="match status" value="1"/>
</dbReference>
<dbReference type="PANTHER" id="PTHR31549">
    <property type="entry name" value="PROTEIN, PUTATIVE (DUF247)-RELATED-RELATED"/>
    <property type="match status" value="1"/>
</dbReference>
<evidence type="ECO:0000313" key="2">
    <source>
        <dbReference type="Proteomes" id="UP000325577"/>
    </source>
</evidence>
<gene>
    <name evidence="1" type="ORF">F0562_017244</name>
</gene>
<keyword evidence="2" id="KW-1185">Reference proteome</keyword>